<evidence type="ECO:0000256" key="2">
    <source>
        <dbReference type="ARBA" id="ARBA00022527"/>
    </source>
</evidence>
<dbReference type="GO" id="GO:0004674">
    <property type="term" value="F:protein serine/threonine kinase activity"/>
    <property type="evidence" value="ECO:0007669"/>
    <property type="project" value="UniProtKB-KW"/>
</dbReference>
<evidence type="ECO:0000256" key="6">
    <source>
        <dbReference type="ARBA" id="ARBA00022840"/>
    </source>
</evidence>
<dbReference type="Gene3D" id="1.10.510.10">
    <property type="entry name" value="Transferase(Phosphotransferase) domain 1"/>
    <property type="match status" value="1"/>
</dbReference>
<dbReference type="Pfam" id="PF00069">
    <property type="entry name" value="Pkinase"/>
    <property type="match status" value="1"/>
</dbReference>
<dbReference type="EC" id="2.7.11.1" evidence="1"/>
<dbReference type="Proteomes" id="UP001050975">
    <property type="component" value="Unassembled WGS sequence"/>
</dbReference>
<keyword evidence="11" id="KW-1185">Reference proteome</keyword>
<dbReference type="PANTHER" id="PTHR24363:SF0">
    <property type="entry name" value="SERINE_THREONINE KINASE LIKE DOMAIN CONTAINING 1"/>
    <property type="match status" value="1"/>
</dbReference>
<evidence type="ECO:0000259" key="9">
    <source>
        <dbReference type="PROSITE" id="PS50011"/>
    </source>
</evidence>
<protein>
    <recommendedName>
        <fullName evidence="1">non-specific serine/threonine protein kinase</fullName>
        <ecNumber evidence="1">2.7.11.1</ecNumber>
    </recommendedName>
</protein>
<evidence type="ECO:0000256" key="3">
    <source>
        <dbReference type="ARBA" id="ARBA00022679"/>
    </source>
</evidence>
<keyword evidence="2 10" id="KW-0723">Serine/threonine-protein kinase</keyword>
<evidence type="ECO:0000256" key="4">
    <source>
        <dbReference type="ARBA" id="ARBA00022741"/>
    </source>
</evidence>
<evidence type="ECO:0000256" key="8">
    <source>
        <dbReference type="ARBA" id="ARBA00048679"/>
    </source>
</evidence>
<reference evidence="10" key="1">
    <citation type="submission" date="2019-10" db="EMBL/GenBank/DDBJ databases">
        <title>Draft genome sequece of Microseira wollei NIES-4236.</title>
        <authorList>
            <person name="Yamaguchi H."/>
            <person name="Suzuki S."/>
            <person name="Kawachi M."/>
        </authorList>
    </citation>
    <scope>NUCLEOTIDE SEQUENCE</scope>
    <source>
        <strain evidence="10">NIES-4236</strain>
    </source>
</reference>
<organism evidence="10 11">
    <name type="scientific">Microseira wollei NIES-4236</name>
    <dbReference type="NCBI Taxonomy" id="2530354"/>
    <lineage>
        <taxon>Bacteria</taxon>
        <taxon>Bacillati</taxon>
        <taxon>Cyanobacteriota</taxon>
        <taxon>Cyanophyceae</taxon>
        <taxon>Oscillatoriophycideae</taxon>
        <taxon>Aerosakkonematales</taxon>
        <taxon>Aerosakkonemataceae</taxon>
        <taxon>Microseira</taxon>
    </lineage>
</organism>
<dbReference type="CDD" id="cd14014">
    <property type="entry name" value="STKc_PknB_like"/>
    <property type="match status" value="1"/>
</dbReference>
<dbReference type="PANTHER" id="PTHR24363">
    <property type="entry name" value="SERINE/THREONINE PROTEIN KINASE"/>
    <property type="match status" value="1"/>
</dbReference>
<dbReference type="SMART" id="SM00220">
    <property type="entry name" value="S_TKc"/>
    <property type="match status" value="1"/>
</dbReference>
<evidence type="ECO:0000256" key="5">
    <source>
        <dbReference type="ARBA" id="ARBA00022777"/>
    </source>
</evidence>
<keyword evidence="6" id="KW-0067">ATP-binding</keyword>
<keyword evidence="3" id="KW-0808">Transferase</keyword>
<dbReference type="InterPro" id="IPR000719">
    <property type="entry name" value="Prot_kinase_dom"/>
</dbReference>
<gene>
    <name evidence="10" type="ORF">MiSe_80200</name>
</gene>
<comment type="catalytic activity">
    <reaction evidence="7">
        <text>L-threonyl-[protein] + ATP = O-phospho-L-threonyl-[protein] + ADP + H(+)</text>
        <dbReference type="Rhea" id="RHEA:46608"/>
        <dbReference type="Rhea" id="RHEA-COMP:11060"/>
        <dbReference type="Rhea" id="RHEA-COMP:11605"/>
        <dbReference type="ChEBI" id="CHEBI:15378"/>
        <dbReference type="ChEBI" id="CHEBI:30013"/>
        <dbReference type="ChEBI" id="CHEBI:30616"/>
        <dbReference type="ChEBI" id="CHEBI:61977"/>
        <dbReference type="ChEBI" id="CHEBI:456216"/>
        <dbReference type="EC" id="2.7.11.1"/>
    </reaction>
</comment>
<dbReference type="GO" id="GO:0005524">
    <property type="term" value="F:ATP binding"/>
    <property type="evidence" value="ECO:0007669"/>
    <property type="project" value="UniProtKB-KW"/>
</dbReference>
<keyword evidence="5 10" id="KW-0418">Kinase</keyword>
<keyword evidence="4" id="KW-0547">Nucleotide-binding</keyword>
<feature type="domain" description="Protein kinase" evidence="9">
    <location>
        <begin position="19"/>
        <end position="274"/>
    </location>
</feature>
<name>A0AAV3XNG5_9CYAN</name>
<evidence type="ECO:0000313" key="11">
    <source>
        <dbReference type="Proteomes" id="UP001050975"/>
    </source>
</evidence>
<dbReference type="EMBL" id="BLAY01000205">
    <property type="protein sequence ID" value="GET43198.1"/>
    <property type="molecule type" value="Genomic_DNA"/>
</dbReference>
<dbReference type="AlphaFoldDB" id="A0AAV3XNG5"/>
<dbReference type="SUPFAM" id="SSF56112">
    <property type="entry name" value="Protein kinase-like (PK-like)"/>
    <property type="match status" value="1"/>
</dbReference>
<comment type="catalytic activity">
    <reaction evidence="8">
        <text>L-seryl-[protein] + ATP = O-phospho-L-seryl-[protein] + ADP + H(+)</text>
        <dbReference type="Rhea" id="RHEA:17989"/>
        <dbReference type="Rhea" id="RHEA-COMP:9863"/>
        <dbReference type="Rhea" id="RHEA-COMP:11604"/>
        <dbReference type="ChEBI" id="CHEBI:15378"/>
        <dbReference type="ChEBI" id="CHEBI:29999"/>
        <dbReference type="ChEBI" id="CHEBI:30616"/>
        <dbReference type="ChEBI" id="CHEBI:83421"/>
        <dbReference type="ChEBI" id="CHEBI:456216"/>
        <dbReference type="EC" id="2.7.11.1"/>
    </reaction>
</comment>
<proteinExistence type="predicted"/>
<evidence type="ECO:0000313" key="10">
    <source>
        <dbReference type="EMBL" id="GET43198.1"/>
    </source>
</evidence>
<dbReference type="Gene3D" id="3.30.200.20">
    <property type="entry name" value="Phosphorylase Kinase, domain 1"/>
    <property type="match status" value="1"/>
</dbReference>
<comment type="caution">
    <text evidence="10">The sequence shown here is derived from an EMBL/GenBank/DDBJ whole genome shotgun (WGS) entry which is preliminary data.</text>
</comment>
<evidence type="ECO:0000256" key="7">
    <source>
        <dbReference type="ARBA" id="ARBA00047899"/>
    </source>
</evidence>
<dbReference type="PROSITE" id="PS50011">
    <property type="entry name" value="PROTEIN_KINASE_DOM"/>
    <property type="match status" value="1"/>
</dbReference>
<accession>A0AAV3XNG5</accession>
<dbReference type="InterPro" id="IPR011009">
    <property type="entry name" value="Kinase-like_dom_sf"/>
</dbReference>
<evidence type="ECO:0000256" key="1">
    <source>
        <dbReference type="ARBA" id="ARBA00012513"/>
    </source>
</evidence>
<sequence>MLNGQTNHPIFGKLVGGRYYILEILSFGVLGRTYLAKDIRQTGSPKCVIKHVKAASDEPKTLETLKRLFLGEAEILINLGKHEQIPQVLATFENDQGFYLVQEFIEGQPLSELLPTSTRCGQRWTEFQVVKFLKDLLGILEFIHAHTIIHCNINPSNIIKRAVDGKLFLTDFGAVQPVQNTAPDLKLNLTPSGYIPGEQLAFQPRINSDIYALGTIGVQALTGLRPAQLQIDNITWQRQVSDELAGVLERMVQPDYKDRYQNATEVLQALHSLPVNLEKPIEVKQISSLQPTLNLVQTPEPKELILPSFEPTEFIDELPISLWPIPLPPLEFDPDIEIHIPGIPPVLIMLSLTLAALGANYLFIEAGIHDILEPDPKELKLVKPNIKDEQLLSWSEELCRIPYLCFFQGLPLSERDVYLLRKKAYVHAYKGDFTSALKYLEQITPSSPQYDCVKIKIAEYRKKQAIKNYQMGTTANSNTTR</sequence>